<reference evidence="5 6" key="1">
    <citation type="journal article" date="2016" name="Nat. Commun.">
        <title>Thousands of microbial genomes shed light on interconnected biogeochemical processes in an aquifer system.</title>
        <authorList>
            <person name="Anantharaman K."/>
            <person name="Brown C.T."/>
            <person name="Hug L.A."/>
            <person name="Sharon I."/>
            <person name="Castelle C.J."/>
            <person name="Probst A.J."/>
            <person name="Thomas B.C."/>
            <person name="Singh A."/>
            <person name="Wilkins M.J."/>
            <person name="Karaoz U."/>
            <person name="Brodie E.L."/>
            <person name="Williams K.H."/>
            <person name="Hubbard S.S."/>
            <person name="Banfield J.F."/>
        </authorList>
    </citation>
    <scope>NUCLEOTIDE SEQUENCE [LARGE SCALE GENOMIC DNA]</scope>
</reference>
<dbReference type="AlphaFoldDB" id="A0A1F5N9E2"/>
<dbReference type="InterPro" id="IPR001431">
    <property type="entry name" value="Pept_M16_Zn_BS"/>
</dbReference>
<evidence type="ECO:0000259" key="4">
    <source>
        <dbReference type="Pfam" id="PF05193"/>
    </source>
</evidence>
<feature type="domain" description="Peptidase M16 C-terminal" evidence="4">
    <location>
        <begin position="171"/>
        <end position="345"/>
    </location>
</feature>
<dbReference type="STRING" id="1817821.A2717_01935"/>
<evidence type="ECO:0000256" key="1">
    <source>
        <dbReference type="ARBA" id="ARBA00007261"/>
    </source>
</evidence>
<dbReference type="GO" id="GO:0004222">
    <property type="term" value="F:metalloendopeptidase activity"/>
    <property type="evidence" value="ECO:0007669"/>
    <property type="project" value="InterPro"/>
</dbReference>
<evidence type="ECO:0000259" key="3">
    <source>
        <dbReference type="Pfam" id="PF00675"/>
    </source>
</evidence>
<comment type="similarity">
    <text evidence="1 2">Belongs to the peptidase M16 family.</text>
</comment>
<dbReference type="Pfam" id="PF00675">
    <property type="entry name" value="Peptidase_M16"/>
    <property type="match status" value="1"/>
</dbReference>
<feature type="domain" description="Peptidase M16 N-terminal" evidence="3">
    <location>
        <begin position="25"/>
        <end position="165"/>
    </location>
</feature>
<dbReference type="PANTHER" id="PTHR11851:SF49">
    <property type="entry name" value="MITOCHONDRIAL-PROCESSING PEPTIDASE SUBUNIT ALPHA"/>
    <property type="match status" value="1"/>
</dbReference>
<dbReference type="PANTHER" id="PTHR11851">
    <property type="entry name" value="METALLOPROTEASE"/>
    <property type="match status" value="1"/>
</dbReference>
<accession>A0A1F5N9E2</accession>
<sequence>MSIHSVYEKKILKNGLTVLMVPIEDASSITMSIFVKAGSRYEEKPINGISHFLEHLHFKGTKKYPTAKKLSETIDGIGGEFNANTGKEHTQYFIRSAYEHLPLVFGVLTDMLQNPLFDEKEMQREKGVIIEEINMYKDNPQIHVESLFEETLWPEQSLGRDIAGTADVIRSITREDILKYRNRFYQPSNIIIAISGNFDQKQFEDLIEEHWSVQPNKKTNGFKAAFEKQSKPRLSVQNKVTEQAHMIVGFGAYPYRHKHNYPLRILSTILGGGMSSRLFIRIRERMGLAYYVSTSFNNYLDTGDFFVQSGLKVASAPTALEIILDELRKVQTSGITTKELKKAQEYIKGKIALAMEDPHEKLEWYLGQEAFTGRIRTIKQAFEELDKVTVEQVEVVTKDLMSNENLNMAIVGPFADKTVFEKKLKL</sequence>
<comment type="caution">
    <text evidence="5">The sequence shown here is derived from an EMBL/GenBank/DDBJ whole genome shotgun (WGS) entry which is preliminary data.</text>
</comment>
<dbReference type="InterPro" id="IPR011765">
    <property type="entry name" value="Pept_M16_N"/>
</dbReference>
<dbReference type="InterPro" id="IPR007863">
    <property type="entry name" value="Peptidase_M16_C"/>
</dbReference>
<dbReference type="InterPro" id="IPR050361">
    <property type="entry name" value="MPP/UQCRC_Complex"/>
</dbReference>
<evidence type="ECO:0000256" key="2">
    <source>
        <dbReference type="RuleBase" id="RU004447"/>
    </source>
</evidence>
<dbReference type="SUPFAM" id="SSF63411">
    <property type="entry name" value="LuxS/MPP-like metallohydrolase"/>
    <property type="match status" value="2"/>
</dbReference>
<proteinExistence type="inferred from homology"/>
<gene>
    <name evidence="5" type="ORF">A2717_01935</name>
</gene>
<evidence type="ECO:0000313" key="6">
    <source>
        <dbReference type="Proteomes" id="UP000177610"/>
    </source>
</evidence>
<dbReference type="EMBL" id="MFEH01000001">
    <property type="protein sequence ID" value="OGE74286.1"/>
    <property type="molecule type" value="Genomic_DNA"/>
</dbReference>
<dbReference type="Pfam" id="PF05193">
    <property type="entry name" value="Peptidase_M16_C"/>
    <property type="match status" value="1"/>
</dbReference>
<organism evidence="5 6">
    <name type="scientific">Candidatus Doudnabacteria bacterium RIFCSPHIGHO2_01_FULL_41_86</name>
    <dbReference type="NCBI Taxonomy" id="1817821"/>
    <lineage>
        <taxon>Bacteria</taxon>
        <taxon>Candidatus Doudnaibacteriota</taxon>
    </lineage>
</organism>
<protein>
    <recommendedName>
        <fullName evidence="7">Peptidase M16</fullName>
    </recommendedName>
</protein>
<evidence type="ECO:0008006" key="7">
    <source>
        <dbReference type="Google" id="ProtNLM"/>
    </source>
</evidence>
<dbReference type="GO" id="GO:0046872">
    <property type="term" value="F:metal ion binding"/>
    <property type="evidence" value="ECO:0007669"/>
    <property type="project" value="InterPro"/>
</dbReference>
<dbReference type="PROSITE" id="PS00143">
    <property type="entry name" value="INSULINASE"/>
    <property type="match status" value="1"/>
</dbReference>
<dbReference type="Gene3D" id="3.30.830.10">
    <property type="entry name" value="Metalloenzyme, LuxS/M16 peptidase-like"/>
    <property type="match status" value="2"/>
</dbReference>
<evidence type="ECO:0000313" key="5">
    <source>
        <dbReference type="EMBL" id="OGE74286.1"/>
    </source>
</evidence>
<dbReference type="InterPro" id="IPR011249">
    <property type="entry name" value="Metalloenz_LuxS/M16"/>
</dbReference>
<dbReference type="Proteomes" id="UP000177610">
    <property type="component" value="Unassembled WGS sequence"/>
</dbReference>
<dbReference type="GO" id="GO:0006508">
    <property type="term" value="P:proteolysis"/>
    <property type="evidence" value="ECO:0007669"/>
    <property type="project" value="InterPro"/>
</dbReference>
<name>A0A1F5N9E2_9BACT</name>